<dbReference type="PANTHER" id="PTHR43744:SF8">
    <property type="entry name" value="SN-GLYCEROL-3-PHOSPHATE TRANSPORT SYSTEM PERMEASE PROTEIN UGPE"/>
    <property type="match status" value="1"/>
</dbReference>
<protein>
    <submittedName>
        <fullName evidence="9">Multiple sugar transport system permease protein</fullName>
    </submittedName>
</protein>
<keyword evidence="10" id="KW-1185">Reference proteome</keyword>
<evidence type="ECO:0000256" key="3">
    <source>
        <dbReference type="ARBA" id="ARBA00022475"/>
    </source>
</evidence>
<keyword evidence="5 7" id="KW-1133">Transmembrane helix</keyword>
<feature type="transmembrane region" description="Helical" evidence="7">
    <location>
        <begin position="126"/>
        <end position="147"/>
    </location>
</feature>
<keyword evidence="6 7" id="KW-0472">Membrane</keyword>
<organism evidence="9 10">
    <name type="scientific">Atopostipes suicloacalis DSM 15692</name>
    <dbReference type="NCBI Taxonomy" id="1121025"/>
    <lineage>
        <taxon>Bacteria</taxon>
        <taxon>Bacillati</taxon>
        <taxon>Bacillota</taxon>
        <taxon>Bacilli</taxon>
        <taxon>Lactobacillales</taxon>
        <taxon>Carnobacteriaceae</taxon>
        <taxon>Atopostipes</taxon>
    </lineage>
</organism>
<comment type="subcellular location">
    <subcellularLocation>
        <location evidence="1 7">Cell membrane</location>
        <topology evidence="1 7">Multi-pass membrane protein</topology>
    </subcellularLocation>
</comment>
<dbReference type="OrthoDB" id="9810086at2"/>
<evidence type="ECO:0000313" key="10">
    <source>
        <dbReference type="Proteomes" id="UP000184128"/>
    </source>
</evidence>
<feature type="domain" description="ABC transmembrane type-1" evidence="8">
    <location>
        <begin position="91"/>
        <end position="282"/>
    </location>
</feature>
<dbReference type="EMBL" id="FQUF01000021">
    <property type="protein sequence ID" value="SHE92527.1"/>
    <property type="molecule type" value="Genomic_DNA"/>
</dbReference>
<evidence type="ECO:0000256" key="5">
    <source>
        <dbReference type="ARBA" id="ARBA00022989"/>
    </source>
</evidence>
<dbReference type="InterPro" id="IPR035906">
    <property type="entry name" value="MetI-like_sf"/>
</dbReference>
<feature type="transmembrane region" description="Helical" evidence="7">
    <location>
        <begin position="95"/>
        <end position="119"/>
    </location>
</feature>
<dbReference type="Pfam" id="PF00528">
    <property type="entry name" value="BPD_transp_1"/>
    <property type="match status" value="1"/>
</dbReference>
<keyword evidence="9" id="KW-0762">Sugar transport</keyword>
<dbReference type="Gene3D" id="1.10.3720.10">
    <property type="entry name" value="MetI-like"/>
    <property type="match status" value="1"/>
</dbReference>
<dbReference type="GO" id="GO:0055085">
    <property type="term" value="P:transmembrane transport"/>
    <property type="evidence" value="ECO:0007669"/>
    <property type="project" value="InterPro"/>
</dbReference>
<evidence type="ECO:0000256" key="1">
    <source>
        <dbReference type="ARBA" id="ARBA00004651"/>
    </source>
</evidence>
<dbReference type="PROSITE" id="PS50928">
    <property type="entry name" value="ABC_TM1"/>
    <property type="match status" value="1"/>
</dbReference>
<dbReference type="AlphaFoldDB" id="A0A1M4XFY2"/>
<feature type="transmembrane region" description="Helical" evidence="7">
    <location>
        <begin position="31"/>
        <end position="53"/>
    </location>
</feature>
<evidence type="ECO:0000259" key="8">
    <source>
        <dbReference type="PROSITE" id="PS50928"/>
    </source>
</evidence>
<comment type="similarity">
    <text evidence="7">Belongs to the binding-protein-dependent transport system permease family.</text>
</comment>
<feature type="transmembrane region" description="Helical" evidence="7">
    <location>
        <begin position="159"/>
        <end position="180"/>
    </location>
</feature>
<gene>
    <name evidence="9" type="ORF">SAMN02745249_01438</name>
</gene>
<evidence type="ECO:0000256" key="4">
    <source>
        <dbReference type="ARBA" id="ARBA00022692"/>
    </source>
</evidence>
<dbReference type="PANTHER" id="PTHR43744">
    <property type="entry name" value="ABC TRANSPORTER PERMEASE PROTEIN MG189-RELATED-RELATED"/>
    <property type="match status" value="1"/>
</dbReference>
<sequence>MSARDKTISDDAISLSEKGHRQVIQVNIVRLVIYVLLGLLAIVSLIPFAMMIINATRTNGEILQGFTLIPSNALMENYDILISYVDVWRGFLNSLMIAVLVTLLNSYFSALTAFAFWAYNFKGKTFIFGFSLLLMMVPGQLSMLGQYELASNLGILNTYWPLILPAIAAPFTVFFFRQYLYTSMPYSIVEAARIDGARDLLIFHRIVLPVLKPAIATQGIFTFIGSWNNYMGPLIMIRTPSKFTLPVMMGALSGSPVANNLGAMYLGIAISVVPIMIAFMFFSKNIISSISSGAVK</sequence>
<keyword evidence="3" id="KW-1003">Cell membrane</keyword>
<evidence type="ECO:0000256" key="2">
    <source>
        <dbReference type="ARBA" id="ARBA00022448"/>
    </source>
</evidence>
<evidence type="ECO:0000313" key="9">
    <source>
        <dbReference type="EMBL" id="SHE92527.1"/>
    </source>
</evidence>
<dbReference type="CDD" id="cd06261">
    <property type="entry name" value="TM_PBP2"/>
    <property type="match status" value="1"/>
</dbReference>
<dbReference type="GO" id="GO:0005886">
    <property type="term" value="C:plasma membrane"/>
    <property type="evidence" value="ECO:0007669"/>
    <property type="project" value="UniProtKB-SubCell"/>
</dbReference>
<dbReference type="Proteomes" id="UP000184128">
    <property type="component" value="Unassembled WGS sequence"/>
</dbReference>
<feature type="transmembrane region" description="Helical" evidence="7">
    <location>
        <begin position="262"/>
        <end position="282"/>
    </location>
</feature>
<accession>A0A1M4XFY2</accession>
<reference evidence="9 10" key="1">
    <citation type="submission" date="2016-11" db="EMBL/GenBank/DDBJ databases">
        <authorList>
            <person name="Jaros S."/>
            <person name="Januszkiewicz K."/>
            <person name="Wedrychowicz H."/>
        </authorList>
    </citation>
    <scope>NUCLEOTIDE SEQUENCE [LARGE SCALE GENOMIC DNA]</scope>
    <source>
        <strain evidence="9 10">DSM 15692</strain>
    </source>
</reference>
<feature type="transmembrane region" description="Helical" evidence="7">
    <location>
        <begin position="201"/>
        <end position="224"/>
    </location>
</feature>
<keyword evidence="4 7" id="KW-0812">Transmembrane</keyword>
<evidence type="ECO:0000256" key="6">
    <source>
        <dbReference type="ARBA" id="ARBA00023136"/>
    </source>
</evidence>
<dbReference type="InterPro" id="IPR000515">
    <property type="entry name" value="MetI-like"/>
</dbReference>
<name>A0A1M4XFY2_9LACT</name>
<dbReference type="SUPFAM" id="SSF161098">
    <property type="entry name" value="MetI-like"/>
    <property type="match status" value="1"/>
</dbReference>
<dbReference type="RefSeq" id="WP_084136985.1">
    <property type="nucleotide sequence ID" value="NZ_FQUF01000021.1"/>
</dbReference>
<proteinExistence type="inferred from homology"/>
<keyword evidence="2 7" id="KW-0813">Transport</keyword>
<evidence type="ECO:0000256" key="7">
    <source>
        <dbReference type="RuleBase" id="RU363032"/>
    </source>
</evidence>
<dbReference type="STRING" id="1121025.SAMN02745249_01438"/>